<comment type="caution">
    <text evidence="1">The sequence shown here is derived from an EMBL/GenBank/DDBJ whole genome shotgun (WGS) entry which is preliminary data.</text>
</comment>
<dbReference type="EMBL" id="CAXKWB010008406">
    <property type="protein sequence ID" value="CAL4091017.1"/>
    <property type="molecule type" value="Genomic_DNA"/>
</dbReference>
<accession>A0AAV2QQA8</accession>
<dbReference type="InterPro" id="IPR011992">
    <property type="entry name" value="EF-hand-dom_pair"/>
</dbReference>
<dbReference type="AlphaFoldDB" id="A0AAV2QQA8"/>
<organism evidence="1 2">
    <name type="scientific">Meganyctiphanes norvegica</name>
    <name type="common">Northern krill</name>
    <name type="synonym">Thysanopoda norvegica</name>
    <dbReference type="NCBI Taxonomy" id="48144"/>
    <lineage>
        <taxon>Eukaryota</taxon>
        <taxon>Metazoa</taxon>
        <taxon>Ecdysozoa</taxon>
        <taxon>Arthropoda</taxon>
        <taxon>Crustacea</taxon>
        <taxon>Multicrustacea</taxon>
        <taxon>Malacostraca</taxon>
        <taxon>Eumalacostraca</taxon>
        <taxon>Eucarida</taxon>
        <taxon>Euphausiacea</taxon>
        <taxon>Euphausiidae</taxon>
        <taxon>Meganyctiphanes</taxon>
    </lineage>
</organism>
<gene>
    <name evidence="1" type="ORF">MNOR_LOCUS14188</name>
</gene>
<proteinExistence type="predicted"/>
<name>A0AAV2QQA8_MEGNR</name>
<sequence>MNFKMARQKYFRRKKLIYRLNLLKHSISNILTLLAIFPLSSRIHTESFSQIFSHSSINEFKQNTASKTSRTIPEVKQYNTQWTASEQAKPNYPRPQLNIPFDFIDSNHNKVFTASEQAKPNYPRPELNIPFDFIDSNHNKVFTASEQAKPNYPRPELNIPFDFIDSNHNKVFTASEQAKPNYPRPELNIPFDFIDSNHNKGIYSVRTSKTKLSKTRVKYSI</sequence>
<dbReference type="SUPFAM" id="SSF47473">
    <property type="entry name" value="EF-hand"/>
    <property type="match status" value="1"/>
</dbReference>
<reference evidence="1 2" key="1">
    <citation type="submission" date="2024-05" db="EMBL/GenBank/DDBJ databases">
        <authorList>
            <person name="Wallberg A."/>
        </authorList>
    </citation>
    <scope>NUCLEOTIDE SEQUENCE [LARGE SCALE GENOMIC DNA]</scope>
</reference>
<evidence type="ECO:0000313" key="2">
    <source>
        <dbReference type="Proteomes" id="UP001497623"/>
    </source>
</evidence>
<keyword evidence="2" id="KW-1185">Reference proteome</keyword>
<evidence type="ECO:0000313" key="1">
    <source>
        <dbReference type="EMBL" id="CAL4091017.1"/>
    </source>
</evidence>
<dbReference type="Proteomes" id="UP001497623">
    <property type="component" value="Unassembled WGS sequence"/>
</dbReference>
<protein>
    <submittedName>
        <fullName evidence="1">Uncharacterized protein</fullName>
    </submittedName>
</protein>